<dbReference type="InterPro" id="IPR020568">
    <property type="entry name" value="Ribosomal_Su5_D2-typ_SF"/>
</dbReference>
<organism evidence="2">
    <name type="scientific">freshwater metagenome</name>
    <dbReference type="NCBI Taxonomy" id="449393"/>
    <lineage>
        <taxon>unclassified sequences</taxon>
        <taxon>metagenomes</taxon>
        <taxon>ecological metagenomes</taxon>
    </lineage>
</organism>
<dbReference type="SMART" id="SM00228">
    <property type="entry name" value="PDZ"/>
    <property type="match status" value="1"/>
</dbReference>
<protein>
    <submittedName>
        <fullName evidence="2">Unannotated protein</fullName>
    </submittedName>
</protein>
<dbReference type="SUPFAM" id="SSF50156">
    <property type="entry name" value="PDZ domain-like"/>
    <property type="match status" value="1"/>
</dbReference>
<dbReference type="InterPro" id="IPR008269">
    <property type="entry name" value="Lon_proteolytic"/>
</dbReference>
<dbReference type="GO" id="GO:0006508">
    <property type="term" value="P:proteolysis"/>
    <property type="evidence" value="ECO:0007669"/>
    <property type="project" value="InterPro"/>
</dbReference>
<dbReference type="EMBL" id="CAESAJ010000054">
    <property type="protein sequence ID" value="CAB4336932.1"/>
    <property type="molecule type" value="Genomic_DNA"/>
</dbReference>
<dbReference type="AlphaFoldDB" id="A0A6J5Z780"/>
<dbReference type="Gene3D" id="2.30.42.10">
    <property type="match status" value="1"/>
</dbReference>
<accession>A0A6J5Z780</accession>
<dbReference type="GO" id="GO:0030163">
    <property type="term" value="P:protein catabolic process"/>
    <property type="evidence" value="ECO:0007669"/>
    <property type="project" value="InterPro"/>
</dbReference>
<dbReference type="InterPro" id="IPR014721">
    <property type="entry name" value="Ribsml_uS5_D2-typ_fold_subgr"/>
</dbReference>
<dbReference type="Gene3D" id="3.30.230.10">
    <property type="match status" value="1"/>
</dbReference>
<name>A0A6J5Z780_9ZZZZ</name>
<dbReference type="SUPFAM" id="SSF54211">
    <property type="entry name" value="Ribosomal protein S5 domain 2-like"/>
    <property type="match status" value="1"/>
</dbReference>
<dbReference type="PROSITE" id="PS51786">
    <property type="entry name" value="LON_PROTEOLYTIC"/>
    <property type="match status" value="1"/>
</dbReference>
<dbReference type="InterPro" id="IPR027065">
    <property type="entry name" value="Lon_Prtase"/>
</dbReference>
<dbReference type="GO" id="GO:0004176">
    <property type="term" value="F:ATP-dependent peptidase activity"/>
    <property type="evidence" value="ECO:0007669"/>
    <property type="project" value="InterPro"/>
</dbReference>
<reference evidence="2" key="1">
    <citation type="submission" date="2020-05" db="EMBL/GenBank/DDBJ databases">
        <authorList>
            <person name="Chiriac C."/>
            <person name="Salcher M."/>
            <person name="Ghai R."/>
            <person name="Kavagutti S V."/>
        </authorList>
    </citation>
    <scope>NUCLEOTIDE SEQUENCE</scope>
</reference>
<dbReference type="GO" id="GO:0005524">
    <property type="term" value="F:ATP binding"/>
    <property type="evidence" value="ECO:0007669"/>
    <property type="project" value="InterPro"/>
</dbReference>
<feature type="domain" description="Lon proteolytic" evidence="1">
    <location>
        <begin position="244"/>
        <end position="342"/>
    </location>
</feature>
<sequence>MLLRLRPSLGAVMAVLLAASVALPVPYLVLKPGPVFNTIGEFGGQQVVDIQEATTYPTSGSLDMTTVSEFGGPQDGVSVFQAVWGWLDPAVRVVPREIHYPENATEADTKLRNAEAFNSSQSYAVAAALQYLKLPVQEQVVVTSIVEGSPALDNLRAQDAIVSIDDVAMNAPEEVVAAVRAKPAGSNLVFKVLREGSPIEVSVTSAPKKDDLTTLEDETGKPFIGIGVDDYYAATFPITFHLRDIGGPSAGSMFALAIIDKLTPGELTAGKNIAGTGTVDPQGNVGAIGGIAQKLAGAHKAGATLFLAPQSNCDEVIGNIPQGLTVVPVETIAQAVKAIETFNSGGSLAKCTDTPQ</sequence>
<proteinExistence type="predicted"/>
<dbReference type="GO" id="GO:0004252">
    <property type="term" value="F:serine-type endopeptidase activity"/>
    <property type="evidence" value="ECO:0007669"/>
    <property type="project" value="InterPro"/>
</dbReference>
<gene>
    <name evidence="2" type="ORF">UFOPK3770_00642</name>
</gene>
<dbReference type="InterPro" id="IPR036034">
    <property type="entry name" value="PDZ_sf"/>
</dbReference>
<evidence type="ECO:0000313" key="2">
    <source>
        <dbReference type="EMBL" id="CAB4336932.1"/>
    </source>
</evidence>
<evidence type="ECO:0000259" key="1">
    <source>
        <dbReference type="PROSITE" id="PS51786"/>
    </source>
</evidence>
<dbReference type="PANTHER" id="PTHR10046">
    <property type="entry name" value="ATP DEPENDENT LON PROTEASE FAMILY MEMBER"/>
    <property type="match status" value="1"/>
</dbReference>
<dbReference type="Pfam" id="PF13180">
    <property type="entry name" value="PDZ_2"/>
    <property type="match status" value="1"/>
</dbReference>
<dbReference type="Pfam" id="PF05362">
    <property type="entry name" value="Lon_C"/>
    <property type="match status" value="1"/>
</dbReference>
<dbReference type="InterPro" id="IPR001478">
    <property type="entry name" value="PDZ"/>
</dbReference>